<evidence type="ECO:0000256" key="1">
    <source>
        <dbReference type="ARBA" id="ARBA00023015"/>
    </source>
</evidence>
<proteinExistence type="predicted"/>
<dbReference type="Gene3D" id="3.40.50.880">
    <property type="match status" value="1"/>
</dbReference>
<dbReference type="InterPro" id="IPR018060">
    <property type="entry name" value="HTH_AraC"/>
</dbReference>
<dbReference type="GO" id="GO:0043565">
    <property type="term" value="F:sequence-specific DNA binding"/>
    <property type="evidence" value="ECO:0007669"/>
    <property type="project" value="InterPro"/>
</dbReference>
<dbReference type="SUPFAM" id="SSF52317">
    <property type="entry name" value="Class I glutamine amidotransferase-like"/>
    <property type="match status" value="1"/>
</dbReference>
<dbReference type="EMBL" id="FMJB01000025">
    <property type="protein sequence ID" value="SCM66520.1"/>
    <property type="molecule type" value="Genomic_DNA"/>
</dbReference>
<dbReference type="SUPFAM" id="SSF46689">
    <property type="entry name" value="Homeodomain-like"/>
    <property type="match status" value="2"/>
</dbReference>
<dbReference type="AlphaFoldDB" id="A0A1M4MVQ1"/>
<dbReference type="Pfam" id="PF12833">
    <property type="entry name" value="HTH_18"/>
    <property type="match status" value="1"/>
</dbReference>
<dbReference type="PANTHER" id="PTHR43130">
    <property type="entry name" value="ARAC-FAMILY TRANSCRIPTIONAL REGULATOR"/>
    <property type="match status" value="1"/>
</dbReference>
<dbReference type="PROSITE" id="PS00041">
    <property type="entry name" value="HTH_ARAC_FAMILY_1"/>
    <property type="match status" value="1"/>
</dbReference>
<evidence type="ECO:0000256" key="2">
    <source>
        <dbReference type="ARBA" id="ARBA00023125"/>
    </source>
</evidence>
<keyword evidence="3" id="KW-0804">Transcription</keyword>
<dbReference type="InterPro" id="IPR002818">
    <property type="entry name" value="DJ-1/PfpI"/>
</dbReference>
<name>A0A1M4MVQ1_9RHOB</name>
<dbReference type="Proteomes" id="UP000184085">
    <property type="component" value="Unassembled WGS sequence"/>
</dbReference>
<keyword evidence="2" id="KW-0238">DNA-binding</keyword>
<dbReference type="CDD" id="cd03136">
    <property type="entry name" value="GATase1_AraC_ArgR_like"/>
    <property type="match status" value="1"/>
</dbReference>
<dbReference type="InterPro" id="IPR018062">
    <property type="entry name" value="HTH_AraC-typ_CS"/>
</dbReference>
<accession>A0A1M4MVQ1</accession>
<dbReference type="PROSITE" id="PS01124">
    <property type="entry name" value="HTH_ARAC_FAMILY_2"/>
    <property type="match status" value="1"/>
</dbReference>
<evidence type="ECO:0000313" key="6">
    <source>
        <dbReference type="Proteomes" id="UP000184085"/>
    </source>
</evidence>
<dbReference type="SMART" id="SM00342">
    <property type="entry name" value="HTH_ARAC"/>
    <property type="match status" value="1"/>
</dbReference>
<sequence>MPLGPPQILDVGLDKAARAISIAVVVNQNDPDLGLGPEVVPEGAFFFPVEDFKVPLDLGFLLLPRFTLLAFSAALDPLRIANQLAQKPLYRWTVFSENGQAITSSSGMDVSVHGSLDSLPKDLRLLVCSGNQGLDAASDATVARLRKHVRFGGKVGGICTGAATLARAGLLNDRIFTMHWENQPGFVERYPDLIPSPKRFEIDGDLWTCGGGAAATEMMLSIIQRDYGRDFAIVVSDMCLNYGELAPHAAQRSSLARALSTRNAKLVQVVQAMYNNIEDPVSFDELSEITGLSRRQIERQFKQYLGESPMIAYRNIRLDRARALVVETDMTVAEIAIASGFSSTGVLSRHYKDRFGNSPSAHQKNKQKSE</sequence>
<dbReference type="InterPro" id="IPR052158">
    <property type="entry name" value="INH-QAR"/>
</dbReference>
<gene>
    <name evidence="5" type="ORF">KARMA_0697</name>
</gene>
<dbReference type="InterPro" id="IPR029062">
    <property type="entry name" value="Class_I_gatase-like"/>
</dbReference>
<reference evidence="6" key="1">
    <citation type="submission" date="2016-09" db="EMBL/GenBank/DDBJ databases">
        <authorList>
            <person name="Wibberg D."/>
        </authorList>
    </citation>
    <scope>NUCLEOTIDE SEQUENCE [LARGE SCALE GENOMIC DNA]</scope>
</reference>
<evidence type="ECO:0000313" key="5">
    <source>
        <dbReference type="EMBL" id="SCM66520.1"/>
    </source>
</evidence>
<dbReference type="GO" id="GO:0003700">
    <property type="term" value="F:DNA-binding transcription factor activity"/>
    <property type="evidence" value="ECO:0007669"/>
    <property type="project" value="InterPro"/>
</dbReference>
<feature type="domain" description="HTH araC/xylS-type" evidence="4">
    <location>
        <begin position="267"/>
        <end position="365"/>
    </location>
</feature>
<keyword evidence="6" id="KW-1185">Reference proteome</keyword>
<dbReference type="PANTHER" id="PTHR43130:SF3">
    <property type="entry name" value="HTH-TYPE TRANSCRIPTIONAL REGULATOR RV1931C"/>
    <property type="match status" value="1"/>
</dbReference>
<dbReference type="Pfam" id="PF01965">
    <property type="entry name" value="DJ-1_PfpI"/>
    <property type="match status" value="1"/>
</dbReference>
<organism evidence="5 6">
    <name type="scientific">Donghicola eburneus</name>
    <dbReference type="NCBI Taxonomy" id="393278"/>
    <lineage>
        <taxon>Bacteria</taxon>
        <taxon>Pseudomonadati</taxon>
        <taxon>Pseudomonadota</taxon>
        <taxon>Alphaproteobacteria</taxon>
        <taxon>Rhodobacterales</taxon>
        <taxon>Roseobacteraceae</taxon>
        <taxon>Donghicola</taxon>
    </lineage>
</organism>
<dbReference type="Gene3D" id="1.10.10.60">
    <property type="entry name" value="Homeodomain-like"/>
    <property type="match status" value="1"/>
</dbReference>
<protein>
    <submittedName>
        <fullName evidence="5">AraC family transcriptional regulator</fullName>
    </submittedName>
</protein>
<dbReference type="InterPro" id="IPR009057">
    <property type="entry name" value="Homeodomain-like_sf"/>
</dbReference>
<keyword evidence="1" id="KW-0805">Transcription regulation</keyword>
<evidence type="ECO:0000256" key="3">
    <source>
        <dbReference type="ARBA" id="ARBA00023163"/>
    </source>
</evidence>
<evidence type="ECO:0000259" key="4">
    <source>
        <dbReference type="PROSITE" id="PS01124"/>
    </source>
</evidence>